<dbReference type="HOGENOM" id="CLU_3091445_0_0_1"/>
<sequence length="52" mass="6252">MKEFNQTNLTTLFIEYCVIFSHQWTAQNHQLVIVRSNIRDQDVTNRFIILLV</sequence>
<accession>A0C3Y4</accession>
<organism evidence="1 2">
    <name type="scientific">Paramecium tetraurelia</name>
    <dbReference type="NCBI Taxonomy" id="5888"/>
    <lineage>
        <taxon>Eukaryota</taxon>
        <taxon>Sar</taxon>
        <taxon>Alveolata</taxon>
        <taxon>Ciliophora</taxon>
        <taxon>Intramacronucleata</taxon>
        <taxon>Oligohymenophorea</taxon>
        <taxon>Peniculida</taxon>
        <taxon>Parameciidae</taxon>
        <taxon>Paramecium</taxon>
    </lineage>
</organism>
<protein>
    <submittedName>
        <fullName evidence="1">Uncharacterized protein</fullName>
    </submittedName>
</protein>
<dbReference type="KEGG" id="ptm:GSPATT00034981001"/>
<keyword evidence="2" id="KW-1185">Reference proteome</keyword>
<dbReference type="Proteomes" id="UP000000600">
    <property type="component" value="Unassembled WGS sequence"/>
</dbReference>
<proteinExistence type="predicted"/>
<name>A0C3Y4_PARTE</name>
<evidence type="ECO:0000313" key="1">
    <source>
        <dbReference type="EMBL" id="CAK65501.1"/>
    </source>
</evidence>
<gene>
    <name evidence="1" type="ORF">GSPATT00034981001</name>
</gene>
<dbReference type="GeneID" id="5018683"/>
<dbReference type="AlphaFoldDB" id="A0C3Y4"/>
<evidence type="ECO:0000313" key="2">
    <source>
        <dbReference type="Proteomes" id="UP000000600"/>
    </source>
</evidence>
<dbReference type="RefSeq" id="XP_001432898.1">
    <property type="nucleotide sequence ID" value="XM_001432861.1"/>
</dbReference>
<dbReference type="InParanoid" id="A0C3Y4"/>
<dbReference type="EMBL" id="CT868039">
    <property type="protein sequence ID" value="CAK65501.1"/>
    <property type="molecule type" value="Genomic_DNA"/>
</dbReference>
<reference evidence="1 2" key="1">
    <citation type="journal article" date="2006" name="Nature">
        <title>Global trends of whole-genome duplications revealed by the ciliate Paramecium tetraurelia.</title>
        <authorList>
            <consortium name="Genoscope"/>
            <person name="Aury J.-M."/>
            <person name="Jaillon O."/>
            <person name="Duret L."/>
            <person name="Noel B."/>
            <person name="Jubin C."/>
            <person name="Porcel B.M."/>
            <person name="Segurens B."/>
            <person name="Daubin V."/>
            <person name="Anthouard V."/>
            <person name="Aiach N."/>
            <person name="Arnaiz O."/>
            <person name="Billaut A."/>
            <person name="Beisson J."/>
            <person name="Blanc I."/>
            <person name="Bouhouche K."/>
            <person name="Camara F."/>
            <person name="Duharcourt S."/>
            <person name="Guigo R."/>
            <person name="Gogendeau D."/>
            <person name="Katinka M."/>
            <person name="Keller A.-M."/>
            <person name="Kissmehl R."/>
            <person name="Klotz C."/>
            <person name="Koll F."/>
            <person name="Le Moue A."/>
            <person name="Lepere C."/>
            <person name="Malinsky S."/>
            <person name="Nowacki M."/>
            <person name="Nowak J.K."/>
            <person name="Plattner H."/>
            <person name="Poulain J."/>
            <person name="Ruiz F."/>
            <person name="Serrano V."/>
            <person name="Zagulski M."/>
            <person name="Dessen P."/>
            <person name="Betermier M."/>
            <person name="Weissenbach J."/>
            <person name="Scarpelli C."/>
            <person name="Schachter V."/>
            <person name="Sperling L."/>
            <person name="Meyer E."/>
            <person name="Cohen J."/>
            <person name="Wincker P."/>
        </authorList>
    </citation>
    <scope>NUCLEOTIDE SEQUENCE [LARGE SCALE GENOMIC DNA]</scope>
    <source>
        <strain evidence="1 2">Stock d4-2</strain>
    </source>
</reference>